<dbReference type="Proteomes" id="UP000885382">
    <property type="component" value="Unassembled WGS sequence"/>
</dbReference>
<organism evidence="1">
    <name type="scientific">Escherichia coli</name>
    <dbReference type="NCBI Taxonomy" id="562"/>
    <lineage>
        <taxon>Bacteria</taxon>
        <taxon>Pseudomonadati</taxon>
        <taxon>Pseudomonadota</taxon>
        <taxon>Gammaproteobacteria</taxon>
        <taxon>Enterobacterales</taxon>
        <taxon>Enterobacteriaceae</taxon>
        <taxon>Escherichia</taxon>
    </lineage>
</organism>
<accession>A0A403D3A1</accession>
<reference evidence="1" key="1">
    <citation type="submission" date="2018-06" db="EMBL/GenBank/DDBJ databases">
        <authorList>
            <person name="Ashton P.M."/>
            <person name="Dallman T."/>
            <person name="Nair S."/>
            <person name="De Pinna E."/>
            <person name="Peters T."/>
            <person name="Grant K."/>
        </authorList>
    </citation>
    <scope>NUCLEOTIDE SEQUENCE [LARGE SCALE GENOMIC DNA]</scope>
    <source>
        <strain evidence="1">462023</strain>
    </source>
</reference>
<protein>
    <submittedName>
        <fullName evidence="1">Uncharacterized protein</fullName>
    </submittedName>
</protein>
<gene>
    <name evidence="1" type="ORF">DNX30_20170</name>
</gene>
<comment type="caution">
    <text evidence="1">The sequence shown here is derived from an EMBL/GenBank/DDBJ whole genome shotgun (WGS) entry which is preliminary data.</text>
</comment>
<dbReference type="RefSeq" id="WP_095574005.1">
    <property type="nucleotide sequence ID" value="NZ_BFOV01000068.1"/>
</dbReference>
<dbReference type="AlphaFoldDB" id="A0A403D3A1"/>
<sequence length="153" mass="16828">MATTFISECNLLAAPFSAATDFTILAEYCDRVATTLIECHDPVLKMALCGRLNTCLALLRPTLNEPIPPHLIDRFTVDTFPDVTSGFTPDAEPLCDYCLALTQVLNGRSLLPETEKTLTGLLCELVWYFADELNAPRWIRTADDVQADSGVTS</sequence>
<dbReference type="EMBL" id="RTJF01000027">
    <property type="protein sequence ID" value="MJL95034.1"/>
    <property type="molecule type" value="Genomic_DNA"/>
</dbReference>
<evidence type="ECO:0000313" key="1">
    <source>
        <dbReference type="EMBL" id="MJL95034.1"/>
    </source>
</evidence>
<name>A0A403D3A1_ECOLX</name>
<proteinExistence type="predicted"/>